<reference evidence="3 4" key="1">
    <citation type="journal article" date="2014" name="Nature">
        <title>An environmental bacterial taxon with a large and distinct metabolic repertoire.</title>
        <authorList>
            <person name="Wilson M.C."/>
            <person name="Mori T."/>
            <person name="Ruckert C."/>
            <person name="Uria A.R."/>
            <person name="Helf M.J."/>
            <person name="Takada K."/>
            <person name="Gernert C."/>
            <person name="Steffens U.A."/>
            <person name="Heycke N."/>
            <person name="Schmitt S."/>
            <person name="Rinke C."/>
            <person name="Helfrich E.J."/>
            <person name="Brachmann A.O."/>
            <person name="Gurgui C."/>
            <person name="Wakimoto T."/>
            <person name="Kracht M."/>
            <person name="Crusemann M."/>
            <person name="Hentschel U."/>
            <person name="Abe I."/>
            <person name="Matsunaga S."/>
            <person name="Kalinowski J."/>
            <person name="Takeyama H."/>
            <person name="Piel J."/>
        </authorList>
    </citation>
    <scope>NUCLEOTIDE SEQUENCE [LARGE SCALE GENOMIC DNA]</scope>
    <source>
        <strain evidence="4">TSY1</strain>
    </source>
</reference>
<dbReference type="PATRIC" id="fig|1429438.4.peg.6420"/>
<name>W4L9N9_ENTF1</name>
<dbReference type="Proteomes" id="UP000019141">
    <property type="component" value="Unassembled WGS sequence"/>
</dbReference>
<dbReference type="PANTHER" id="PTHR11895">
    <property type="entry name" value="TRANSAMIDASE"/>
    <property type="match status" value="1"/>
</dbReference>
<protein>
    <recommendedName>
        <fullName evidence="2">Amidase domain-containing protein</fullName>
    </recommendedName>
</protein>
<dbReference type="InterPro" id="IPR023631">
    <property type="entry name" value="Amidase_dom"/>
</dbReference>
<evidence type="ECO:0000313" key="4">
    <source>
        <dbReference type="Proteomes" id="UP000019141"/>
    </source>
</evidence>
<dbReference type="HOGENOM" id="CLU_009600_0_0_7"/>
<dbReference type="InterPro" id="IPR000120">
    <property type="entry name" value="Amidase"/>
</dbReference>
<dbReference type="AlphaFoldDB" id="W4L9N9"/>
<dbReference type="Gene3D" id="3.90.1300.10">
    <property type="entry name" value="Amidase signature (AS) domain"/>
    <property type="match status" value="1"/>
</dbReference>
<organism evidence="3 4">
    <name type="scientific">Entotheonella factor</name>
    <dbReference type="NCBI Taxonomy" id="1429438"/>
    <lineage>
        <taxon>Bacteria</taxon>
        <taxon>Pseudomonadati</taxon>
        <taxon>Nitrospinota/Tectimicrobiota group</taxon>
        <taxon>Candidatus Tectimicrobiota</taxon>
        <taxon>Candidatus Entotheonellia</taxon>
        <taxon>Candidatus Entotheonellales</taxon>
        <taxon>Candidatus Entotheonellaceae</taxon>
        <taxon>Candidatus Entotheonella</taxon>
    </lineage>
</organism>
<proteinExistence type="predicted"/>
<comment type="caution">
    <text evidence="3">The sequence shown here is derived from an EMBL/GenBank/DDBJ whole genome shotgun (WGS) entry which is preliminary data.</text>
</comment>
<keyword evidence="4" id="KW-1185">Reference proteome</keyword>
<evidence type="ECO:0000313" key="3">
    <source>
        <dbReference type="EMBL" id="ETW94634.1"/>
    </source>
</evidence>
<dbReference type="InterPro" id="IPR036928">
    <property type="entry name" value="AS_sf"/>
</dbReference>
<gene>
    <name evidence="3" type="ORF">ETSY1_34005</name>
</gene>
<feature type="region of interest" description="Disordered" evidence="1">
    <location>
        <begin position="133"/>
        <end position="157"/>
    </location>
</feature>
<evidence type="ECO:0000256" key="1">
    <source>
        <dbReference type="SAM" id="MobiDB-lite"/>
    </source>
</evidence>
<dbReference type="SUPFAM" id="SSF75304">
    <property type="entry name" value="Amidase signature (AS) enzymes"/>
    <property type="match status" value="1"/>
</dbReference>
<dbReference type="Pfam" id="PF01425">
    <property type="entry name" value="Amidase"/>
    <property type="match status" value="1"/>
</dbReference>
<feature type="domain" description="Amidase" evidence="2">
    <location>
        <begin position="32"/>
        <end position="422"/>
    </location>
</feature>
<dbReference type="PANTHER" id="PTHR11895:SF151">
    <property type="entry name" value="GLUTAMYL-TRNA(GLN) AMIDOTRANSFERASE SUBUNIT A"/>
    <property type="match status" value="1"/>
</dbReference>
<evidence type="ECO:0000259" key="2">
    <source>
        <dbReference type="Pfam" id="PF01425"/>
    </source>
</evidence>
<accession>W4L9N9</accession>
<dbReference type="EMBL" id="AZHW01001034">
    <property type="protein sequence ID" value="ETW94634.1"/>
    <property type="molecule type" value="Genomic_DNA"/>
</dbReference>
<sequence length="433" mass="47089">MRATGLDKRLHALTATEMVKLIQAGEASCEAVAQACLAHIEDREPDVQAWQYLNPDRVLAQARALDRQNASTGPLHGVPFGVKDIIDTYDMPTSYGSPIYQGHQPVLDAACVALSRKAGGVLMGKTVTTEFANMHPGKTRHPMDPQRTPGGSSSGSGAAVGDHMVPLAIGTQTTASVIRPASFCSVFGYRPTYGDLRMVGVKEAAGSLDTLGLMARSIDDISLYRDVLLDMEPTPLPPASQAPKIGFCRTPLWSELEPYTASLLEAAAEQLTKVGAHVQEVKLPSDFDSIVEIHRAISSFEFRRNFTYEIENHWEQISLTLRQGRIANGQACSYEQYCDARMWAEARRRQLDDIFASFDVLLTASVAGEAPVGLSSTGNPVFCALWTTMHVPAITVPLFTGPHGLPVGAQLVGRRYRDRQLLAVAQWVSQRLG</sequence>
<dbReference type="GO" id="GO:0003824">
    <property type="term" value="F:catalytic activity"/>
    <property type="evidence" value="ECO:0007669"/>
    <property type="project" value="InterPro"/>
</dbReference>